<sequence>MSSHDHELHLAFFPFMAHGHMIPTIDLAKLFASRGHKATLITTPNNADFFAKSIYKSQQLGHQISLISVKFPSAEVGLPEGFESLSLGSSPDLYQKFLKAIPLLEKPLDELLQKHRPHVLVADTLFSWATDLAAKYGIPRLIFHGTCNFCVCASLCLSMYKPYKKVSSDSEDFVLPNLPNEIKFSRNQIPSFIMQEGETEVSKVFRASVESIYRSYGTVFNSFYELEGAYTDYYRNVLGRKCWNIGPVSLTNMDPEEKAYRGEASTVDHGCLKWLDTKKPNSVVYVCFGSKQKFTNEQLKEIALGLQASGQQFIWVVKKDKKDEGNGTWLPEGFEKRNEGKGLVVRGWAPQLLILSHEAVGGFVTHCGWNSILEAVSAGVPMVTWPMVADQFFNQKLVTQVLMIGIEVGIQWVGDSAKKDAIKMAVTQITAGEEAEELRNRARALAETAKRAFAEGGSSFNDLNSLLEELASLTNDKSLFP</sequence>
<organism evidence="1 2">
    <name type="scientific">Bauhinia variegata</name>
    <name type="common">Purple orchid tree</name>
    <name type="synonym">Phanera variegata</name>
    <dbReference type="NCBI Taxonomy" id="167791"/>
    <lineage>
        <taxon>Eukaryota</taxon>
        <taxon>Viridiplantae</taxon>
        <taxon>Streptophyta</taxon>
        <taxon>Embryophyta</taxon>
        <taxon>Tracheophyta</taxon>
        <taxon>Spermatophyta</taxon>
        <taxon>Magnoliopsida</taxon>
        <taxon>eudicotyledons</taxon>
        <taxon>Gunneridae</taxon>
        <taxon>Pentapetalae</taxon>
        <taxon>rosids</taxon>
        <taxon>fabids</taxon>
        <taxon>Fabales</taxon>
        <taxon>Fabaceae</taxon>
        <taxon>Cercidoideae</taxon>
        <taxon>Cercideae</taxon>
        <taxon>Bauhiniinae</taxon>
        <taxon>Bauhinia</taxon>
    </lineage>
</organism>
<name>A0ACB9KN58_BAUVA</name>
<evidence type="ECO:0000313" key="2">
    <source>
        <dbReference type="Proteomes" id="UP000828941"/>
    </source>
</evidence>
<evidence type="ECO:0000313" key="1">
    <source>
        <dbReference type="EMBL" id="KAI4298483.1"/>
    </source>
</evidence>
<reference evidence="1 2" key="1">
    <citation type="journal article" date="2022" name="DNA Res.">
        <title>Chromosomal-level genome assembly of the orchid tree Bauhinia variegata (Leguminosae; Cercidoideae) supports the allotetraploid origin hypothesis of Bauhinia.</title>
        <authorList>
            <person name="Zhong Y."/>
            <person name="Chen Y."/>
            <person name="Zheng D."/>
            <person name="Pang J."/>
            <person name="Liu Y."/>
            <person name="Luo S."/>
            <person name="Meng S."/>
            <person name="Qian L."/>
            <person name="Wei D."/>
            <person name="Dai S."/>
            <person name="Zhou R."/>
        </authorList>
    </citation>
    <scope>NUCLEOTIDE SEQUENCE [LARGE SCALE GENOMIC DNA]</scope>
    <source>
        <strain evidence="1">BV-YZ2020</strain>
    </source>
</reference>
<comment type="caution">
    <text evidence="1">The sequence shown here is derived from an EMBL/GenBank/DDBJ whole genome shotgun (WGS) entry which is preliminary data.</text>
</comment>
<dbReference type="Proteomes" id="UP000828941">
    <property type="component" value="Chromosome 13"/>
</dbReference>
<dbReference type="EMBL" id="CM039438">
    <property type="protein sequence ID" value="KAI4298483.1"/>
    <property type="molecule type" value="Genomic_DNA"/>
</dbReference>
<gene>
    <name evidence="1" type="ORF">L6164_032035</name>
</gene>
<keyword evidence="2" id="KW-1185">Reference proteome</keyword>
<protein>
    <submittedName>
        <fullName evidence="1">Uncharacterized protein</fullName>
    </submittedName>
</protein>
<proteinExistence type="predicted"/>
<accession>A0ACB9KN58</accession>